<proteinExistence type="predicted"/>
<dbReference type="GO" id="GO:0004364">
    <property type="term" value="F:glutathione transferase activity"/>
    <property type="evidence" value="ECO:0007669"/>
    <property type="project" value="TreeGrafter"/>
</dbReference>
<dbReference type="InterPro" id="IPR036282">
    <property type="entry name" value="Glutathione-S-Trfase_C_sf"/>
</dbReference>
<evidence type="ECO:0000259" key="1">
    <source>
        <dbReference type="PROSITE" id="PS50404"/>
    </source>
</evidence>
<gene>
    <name evidence="3" type="ORF">PROFUN_14307</name>
</gene>
<evidence type="ECO:0000259" key="2">
    <source>
        <dbReference type="PROSITE" id="PS50405"/>
    </source>
</evidence>
<dbReference type="AlphaFoldDB" id="A0A2P6N0K0"/>
<dbReference type="InterPro" id="IPR040079">
    <property type="entry name" value="Glutathione_S-Trfase"/>
</dbReference>
<dbReference type="STRING" id="1890364.A0A2P6N0K0"/>
<dbReference type="SFLD" id="SFLDS00019">
    <property type="entry name" value="Glutathione_Transferase_(cytos"/>
    <property type="match status" value="1"/>
</dbReference>
<dbReference type="PROSITE" id="PS50405">
    <property type="entry name" value="GST_CTER"/>
    <property type="match status" value="1"/>
</dbReference>
<dbReference type="EMBL" id="MDYQ01000262">
    <property type="protein sequence ID" value="PRP77487.1"/>
    <property type="molecule type" value="Genomic_DNA"/>
</dbReference>
<dbReference type="Pfam" id="PF02798">
    <property type="entry name" value="GST_N"/>
    <property type="match status" value="1"/>
</dbReference>
<dbReference type="PANTHER" id="PTHR11571">
    <property type="entry name" value="GLUTATHIONE S-TRANSFERASE"/>
    <property type="match status" value="1"/>
</dbReference>
<dbReference type="SUPFAM" id="SSF47616">
    <property type="entry name" value="GST C-terminal domain-like"/>
    <property type="match status" value="1"/>
</dbReference>
<dbReference type="SUPFAM" id="SSF52833">
    <property type="entry name" value="Thioredoxin-like"/>
    <property type="match status" value="1"/>
</dbReference>
<comment type="caution">
    <text evidence="3">The sequence shown here is derived from an EMBL/GenBank/DDBJ whole genome shotgun (WGS) entry which is preliminary data.</text>
</comment>
<dbReference type="InterPro" id="IPR004046">
    <property type="entry name" value="GST_C"/>
</dbReference>
<dbReference type="OrthoDB" id="414243at2759"/>
<dbReference type="Gene3D" id="1.20.1050.10">
    <property type="match status" value="1"/>
</dbReference>
<organism evidence="3 4">
    <name type="scientific">Planoprotostelium fungivorum</name>
    <dbReference type="NCBI Taxonomy" id="1890364"/>
    <lineage>
        <taxon>Eukaryota</taxon>
        <taxon>Amoebozoa</taxon>
        <taxon>Evosea</taxon>
        <taxon>Variosea</taxon>
        <taxon>Cavosteliida</taxon>
        <taxon>Cavosteliaceae</taxon>
        <taxon>Planoprotostelium</taxon>
    </lineage>
</organism>
<dbReference type="Gene3D" id="3.40.30.10">
    <property type="entry name" value="Glutaredoxin"/>
    <property type="match status" value="1"/>
</dbReference>
<dbReference type="GO" id="GO:0006749">
    <property type="term" value="P:glutathione metabolic process"/>
    <property type="evidence" value="ECO:0007669"/>
    <property type="project" value="TreeGrafter"/>
</dbReference>
<keyword evidence="4" id="KW-1185">Reference proteome</keyword>
<keyword evidence="3" id="KW-0808">Transferase</keyword>
<evidence type="ECO:0000313" key="3">
    <source>
        <dbReference type="EMBL" id="PRP77487.1"/>
    </source>
</evidence>
<feature type="domain" description="GST N-terminal" evidence="1">
    <location>
        <begin position="7"/>
        <end position="84"/>
    </location>
</feature>
<dbReference type="InterPro" id="IPR010987">
    <property type="entry name" value="Glutathione-S-Trfase_C-like"/>
</dbReference>
<dbReference type="InterPro" id="IPR036249">
    <property type="entry name" value="Thioredoxin-like_sf"/>
</dbReference>
<evidence type="ECO:0000313" key="4">
    <source>
        <dbReference type="Proteomes" id="UP000241769"/>
    </source>
</evidence>
<dbReference type="Proteomes" id="UP000241769">
    <property type="component" value="Unassembled WGS sequence"/>
</dbReference>
<dbReference type="InterPro" id="IPR050213">
    <property type="entry name" value="GST_superfamily"/>
</dbReference>
<dbReference type="Pfam" id="PF14497">
    <property type="entry name" value="GST_C_3"/>
    <property type="match status" value="1"/>
</dbReference>
<sequence length="217" mass="25039">MSNARHKQFTNESTQLLRSSWHIRLLLAETGLEYEDVVVTGQEFARWKNSLPLPYLPIWEEEGLTLVQPLCILKHIARESRNVLKEARGMYGSTLQEAAHCDMLSEYCEKIVADFWNADFMQRNLHGLELEKKKDDYTENTLVPQMSDLCLMLSGNKCPHLVGARISFVDIQLFALLEAINKEIPLLLPSFPLLSAFHKTISNRPKIRTFCLSDKRY</sequence>
<dbReference type="InParanoid" id="A0A2P6N0K0"/>
<dbReference type="PROSITE" id="PS50404">
    <property type="entry name" value="GST_NTER"/>
    <property type="match status" value="1"/>
</dbReference>
<dbReference type="InterPro" id="IPR004045">
    <property type="entry name" value="Glutathione_S-Trfase_N"/>
</dbReference>
<accession>A0A2P6N0K0</accession>
<name>A0A2P6N0K0_9EUKA</name>
<protein>
    <submittedName>
        <fullName evidence="3">Glutathione S-transferase P</fullName>
    </submittedName>
</protein>
<reference evidence="3 4" key="1">
    <citation type="journal article" date="2018" name="Genome Biol. Evol.">
        <title>Multiple Roots of Fruiting Body Formation in Amoebozoa.</title>
        <authorList>
            <person name="Hillmann F."/>
            <person name="Forbes G."/>
            <person name="Novohradska S."/>
            <person name="Ferling I."/>
            <person name="Riege K."/>
            <person name="Groth M."/>
            <person name="Westermann M."/>
            <person name="Marz M."/>
            <person name="Spaller T."/>
            <person name="Winckler T."/>
            <person name="Schaap P."/>
            <person name="Glockner G."/>
        </authorList>
    </citation>
    <scope>NUCLEOTIDE SEQUENCE [LARGE SCALE GENOMIC DNA]</scope>
    <source>
        <strain evidence="3 4">Jena</strain>
    </source>
</reference>
<feature type="domain" description="GST C-terminal" evidence="2">
    <location>
        <begin position="94"/>
        <end position="217"/>
    </location>
</feature>